<keyword evidence="3" id="KW-1185">Reference proteome</keyword>
<dbReference type="Proteomes" id="UP000637720">
    <property type="component" value="Unassembled WGS sequence"/>
</dbReference>
<evidence type="ECO:0000259" key="1">
    <source>
        <dbReference type="Pfam" id="PF05175"/>
    </source>
</evidence>
<protein>
    <recommendedName>
        <fullName evidence="1">Methyltransferase small domain-containing protein</fullName>
    </recommendedName>
</protein>
<dbReference type="Pfam" id="PF05175">
    <property type="entry name" value="MTS"/>
    <property type="match status" value="1"/>
</dbReference>
<dbReference type="InterPro" id="IPR029063">
    <property type="entry name" value="SAM-dependent_MTases_sf"/>
</dbReference>
<dbReference type="Gene3D" id="3.40.50.150">
    <property type="entry name" value="Vaccinia Virus protein VP39"/>
    <property type="match status" value="1"/>
</dbReference>
<organism evidence="2 3">
    <name type="scientific">Calditerricola satsumensis</name>
    <dbReference type="NCBI Taxonomy" id="373054"/>
    <lineage>
        <taxon>Bacteria</taxon>
        <taxon>Bacillati</taxon>
        <taxon>Bacillota</taxon>
        <taxon>Bacilli</taxon>
        <taxon>Bacillales</taxon>
        <taxon>Bacillaceae</taxon>
        <taxon>Calditerricola</taxon>
    </lineage>
</organism>
<evidence type="ECO:0000313" key="3">
    <source>
        <dbReference type="Proteomes" id="UP000637720"/>
    </source>
</evidence>
<dbReference type="InterPro" id="IPR050210">
    <property type="entry name" value="tRNA_Adenine-N(6)_MTase"/>
</dbReference>
<reference evidence="2" key="2">
    <citation type="submission" date="2020-09" db="EMBL/GenBank/DDBJ databases">
        <authorList>
            <person name="Sun Q."/>
            <person name="Ohkuma M."/>
        </authorList>
    </citation>
    <scope>NUCLEOTIDE SEQUENCE</scope>
    <source>
        <strain evidence="2">JCM 14719</strain>
    </source>
</reference>
<feature type="domain" description="Methyltransferase small" evidence="1">
    <location>
        <begin position="22"/>
        <end position="129"/>
    </location>
</feature>
<dbReference type="PANTHER" id="PTHR47739:SF1">
    <property type="entry name" value="TRNA1(VAL) (ADENINE(37)-N6)-METHYLTRANSFERASE"/>
    <property type="match status" value="1"/>
</dbReference>
<dbReference type="CDD" id="cd02440">
    <property type="entry name" value="AdoMet_MTases"/>
    <property type="match status" value="1"/>
</dbReference>
<dbReference type="EMBL" id="BMOF01000033">
    <property type="protein sequence ID" value="GGK02951.1"/>
    <property type="molecule type" value="Genomic_DNA"/>
</dbReference>
<accession>A0A8J3FBT2</accession>
<name>A0A8J3FBT2_9BACI</name>
<comment type="caution">
    <text evidence="2">The sequence shown here is derived from an EMBL/GenBank/DDBJ whole genome shotgun (WGS) entry which is preliminary data.</text>
</comment>
<dbReference type="PANTHER" id="PTHR47739">
    <property type="entry name" value="TRNA1(VAL) (ADENINE(37)-N6)-METHYLTRANSFERASE"/>
    <property type="match status" value="1"/>
</dbReference>
<dbReference type="InterPro" id="IPR007848">
    <property type="entry name" value="Small_mtfrase_dom"/>
</dbReference>
<evidence type="ECO:0000313" key="2">
    <source>
        <dbReference type="EMBL" id="GGK02951.1"/>
    </source>
</evidence>
<dbReference type="AlphaFoldDB" id="A0A8J3FBT2"/>
<reference evidence="2" key="1">
    <citation type="journal article" date="2014" name="Int. J. Syst. Evol. Microbiol.">
        <title>Complete genome sequence of Corynebacterium casei LMG S-19264T (=DSM 44701T), isolated from a smear-ripened cheese.</title>
        <authorList>
            <consortium name="US DOE Joint Genome Institute (JGI-PGF)"/>
            <person name="Walter F."/>
            <person name="Albersmeier A."/>
            <person name="Kalinowski J."/>
            <person name="Ruckert C."/>
        </authorList>
    </citation>
    <scope>NUCLEOTIDE SEQUENCE</scope>
    <source>
        <strain evidence="2">JCM 14719</strain>
    </source>
</reference>
<dbReference type="SUPFAM" id="SSF53335">
    <property type="entry name" value="S-adenosyl-L-methionine-dependent methyltransferases"/>
    <property type="match status" value="1"/>
</dbReference>
<gene>
    <name evidence="2" type="ORF">GCM10007043_16230</name>
</gene>
<proteinExistence type="predicted"/>
<dbReference type="GO" id="GO:0008168">
    <property type="term" value="F:methyltransferase activity"/>
    <property type="evidence" value="ECO:0007669"/>
    <property type="project" value="InterPro"/>
</dbReference>
<sequence length="249" mass="27565">MRRTVPLKPGERVDDLMAGGLAIIQHPDVFCFSMDAVLLARFVTLPPRGRIVDLCTGNGIIPLLLTTRTEAEIIGVEIQERLCDMARRSVALNGLEARVSILCRDLRTCTEVLPVGVFDVVTANPPYLPRDGADLSANPHQAAARHELFCTLEDVVRVASRLVKSGGRVAFVYRPARLVELLALMRQHRVEPKRIRFVHPYADRPANLVLVEGIRDGGVELRVLPPLVVYRAEGTYTDEVLRIYNGGTA</sequence>